<evidence type="ECO:0000313" key="2">
    <source>
        <dbReference type="EMBL" id="MFC4956963.1"/>
    </source>
</evidence>
<sequence>MAETTMRSTQLTVRVEAVCPSTAYHRIKDYARYPELAPVVRSVTVHEVGEGEERSDWEVYFRNGILRWTETDRFDEAKLRISFRQLEGDFAEFTGTWSVTPDGEGCLVDFAAEFDFGIPSLAGILDPVAARVLKETIGVVVTSLFERAHVVGDDPVARSVALAAAAAPHRNRPGAAA</sequence>
<name>A0ABV9UKA0_9ACTN</name>
<dbReference type="InterPro" id="IPR005031">
    <property type="entry name" value="COQ10_START"/>
</dbReference>
<evidence type="ECO:0000313" key="3">
    <source>
        <dbReference type="Proteomes" id="UP001595834"/>
    </source>
</evidence>
<dbReference type="Proteomes" id="UP001595834">
    <property type="component" value="Unassembled WGS sequence"/>
</dbReference>
<dbReference type="Pfam" id="PF03364">
    <property type="entry name" value="Polyketide_cyc"/>
    <property type="match status" value="1"/>
</dbReference>
<gene>
    <name evidence="2" type="ORF">ACFPFX_11740</name>
</gene>
<dbReference type="SUPFAM" id="SSF55961">
    <property type="entry name" value="Bet v1-like"/>
    <property type="match status" value="1"/>
</dbReference>
<dbReference type="Gene3D" id="3.30.530.20">
    <property type="match status" value="1"/>
</dbReference>
<protein>
    <submittedName>
        <fullName evidence="2">Type II toxin-antitoxin system RatA family toxin</fullName>
    </submittedName>
</protein>
<keyword evidence="3" id="KW-1185">Reference proteome</keyword>
<dbReference type="InterPro" id="IPR023393">
    <property type="entry name" value="START-like_dom_sf"/>
</dbReference>
<comment type="caution">
    <text evidence="2">The sequence shown here is derived from an EMBL/GenBank/DDBJ whole genome shotgun (WGS) entry which is preliminary data.</text>
</comment>
<dbReference type="EMBL" id="JBHSIZ010000012">
    <property type="protein sequence ID" value="MFC4956963.1"/>
    <property type="molecule type" value="Genomic_DNA"/>
</dbReference>
<reference evidence="3" key="1">
    <citation type="journal article" date="2019" name="Int. J. Syst. Evol. Microbiol.">
        <title>The Global Catalogue of Microorganisms (GCM) 10K type strain sequencing project: providing services to taxonomists for standard genome sequencing and annotation.</title>
        <authorList>
            <consortium name="The Broad Institute Genomics Platform"/>
            <consortium name="The Broad Institute Genome Sequencing Center for Infectious Disease"/>
            <person name="Wu L."/>
            <person name="Ma J."/>
        </authorList>
    </citation>
    <scope>NUCLEOTIDE SEQUENCE [LARGE SCALE GENOMIC DNA]</scope>
    <source>
        <strain evidence="3">CCM 7224</strain>
    </source>
</reference>
<dbReference type="RefSeq" id="WP_344380808.1">
    <property type="nucleotide sequence ID" value="NZ_BAAASQ010000056.1"/>
</dbReference>
<evidence type="ECO:0000259" key="1">
    <source>
        <dbReference type="Pfam" id="PF03364"/>
    </source>
</evidence>
<organism evidence="2 3">
    <name type="scientific">Streptomyces mauvecolor</name>
    <dbReference type="NCBI Taxonomy" id="58345"/>
    <lineage>
        <taxon>Bacteria</taxon>
        <taxon>Bacillati</taxon>
        <taxon>Actinomycetota</taxon>
        <taxon>Actinomycetes</taxon>
        <taxon>Kitasatosporales</taxon>
        <taxon>Streptomycetaceae</taxon>
        <taxon>Streptomyces</taxon>
    </lineage>
</organism>
<accession>A0ABV9UKA0</accession>
<feature type="domain" description="Coenzyme Q-binding protein COQ10 START" evidence="1">
    <location>
        <begin position="20"/>
        <end position="135"/>
    </location>
</feature>
<proteinExistence type="predicted"/>